<dbReference type="AlphaFoldDB" id="A0A2D1U4Y6"/>
<dbReference type="RefSeq" id="WP_099438610.1">
    <property type="nucleotide sequence ID" value="NZ_CP024091.1"/>
</dbReference>
<name>A0A2D1U4Y6_9SPHI</name>
<protein>
    <recommendedName>
        <fullName evidence="6">Leucyl/phenylalanyl-tRNA--protein transferase</fullName>
    </recommendedName>
</protein>
<dbReference type="Pfam" id="PF03588">
    <property type="entry name" value="Leu_Phe_trans"/>
    <property type="match status" value="1"/>
</dbReference>
<evidence type="ECO:0000256" key="1">
    <source>
        <dbReference type="ARBA" id="ARBA00022490"/>
    </source>
</evidence>
<sequence length="260" mass="28839">MEVQSRSKATIISDNIRQAIKRSLQAFFQFGLAKVSGGKSNALLLSYGHFELTPFIIFQGFLSGSNLLPNLNGGNLSIWVDPELRGIIPIDGFELRGNLLRYLKKEKNLDVTQKLEIKINTNFKDTIAACSRTNGKKNRVWLTPDFIKSALELHEMGIAHSVEAYQNGILVGGVIGFAINGYFISLSSFHTVDNASKIAFYYLLVKLKNDGFVLHLTGAANSWLTQYGLVNVQKDEFRVSLMKAIATPTKFSGTVPELTF</sequence>
<keyword evidence="3" id="KW-0012">Acyltransferase</keyword>
<accession>A0A2D1U4Y6</accession>
<proteinExistence type="predicted"/>
<organism evidence="4 5">
    <name type="scientific">Pedobacter ginsengisoli</name>
    <dbReference type="NCBI Taxonomy" id="363852"/>
    <lineage>
        <taxon>Bacteria</taxon>
        <taxon>Pseudomonadati</taxon>
        <taxon>Bacteroidota</taxon>
        <taxon>Sphingobacteriia</taxon>
        <taxon>Sphingobacteriales</taxon>
        <taxon>Sphingobacteriaceae</taxon>
        <taxon>Pedobacter</taxon>
    </lineage>
</organism>
<evidence type="ECO:0000256" key="2">
    <source>
        <dbReference type="ARBA" id="ARBA00022679"/>
    </source>
</evidence>
<keyword evidence="5" id="KW-1185">Reference proteome</keyword>
<dbReference type="GO" id="GO:0030163">
    <property type="term" value="P:protein catabolic process"/>
    <property type="evidence" value="ECO:0007669"/>
    <property type="project" value="InterPro"/>
</dbReference>
<dbReference type="GO" id="GO:0005737">
    <property type="term" value="C:cytoplasm"/>
    <property type="evidence" value="ECO:0007669"/>
    <property type="project" value="TreeGrafter"/>
</dbReference>
<dbReference type="Gene3D" id="3.40.630.70">
    <property type="entry name" value="Leucyl/phenylalanyl-tRNA-protein transferase, C-terminal domain"/>
    <property type="match status" value="1"/>
</dbReference>
<dbReference type="PANTHER" id="PTHR30098">
    <property type="entry name" value="LEUCYL/PHENYLALANYL-TRNA--PROTEIN TRANSFERASE"/>
    <property type="match status" value="1"/>
</dbReference>
<keyword evidence="1" id="KW-0963">Cytoplasm</keyword>
<gene>
    <name evidence="4" type="ORF">CPT03_09390</name>
</gene>
<dbReference type="InterPro" id="IPR004616">
    <property type="entry name" value="Leu/Phe-tRNA_Trfase"/>
</dbReference>
<keyword evidence="2" id="KW-0808">Transferase</keyword>
<evidence type="ECO:0000313" key="5">
    <source>
        <dbReference type="Proteomes" id="UP000223749"/>
    </source>
</evidence>
<dbReference type="PANTHER" id="PTHR30098:SF2">
    <property type="entry name" value="LEUCYL_PHENYLALANYL-TRNA--PROTEIN TRANSFERASE"/>
    <property type="match status" value="1"/>
</dbReference>
<dbReference type="KEGG" id="pgs:CPT03_09390"/>
<reference evidence="4 5" key="1">
    <citation type="submission" date="2017-10" db="EMBL/GenBank/DDBJ databases">
        <title>Whole genome of Pedobacter ginsengisoli T01R-27 isolated from tomato rhizosphere.</title>
        <authorList>
            <person name="Weon H.-Y."/>
            <person name="Lee S.A."/>
            <person name="Sang M.K."/>
            <person name="Song J."/>
        </authorList>
    </citation>
    <scope>NUCLEOTIDE SEQUENCE [LARGE SCALE GENOMIC DNA]</scope>
    <source>
        <strain evidence="4 5">T01R-27</strain>
    </source>
</reference>
<dbReference type="InterPro" id="IPR016181">
    <property type="entry name" value="Acyl_CoA_acyltransferase"/>
</dbReference>
<dbReference type="InterPro" id="IPR042203">
    <property type="entry name" value="Leu/Phe-tRNA_Trfase_C"/>
</dbReference>
<dbReference type="Proteomes" id="UP000223749">
    <property type="component" value="Chromosome"/>
</dbReference>
<evidence type="ECO:0000256" key="3">
    <source>
        <dbReference type="ARBA" id="ARBA00023315"/>
    </source>
</evidence>
<dbReference type="EMBL" id="CP024091">
    <property type="protein sequence ID" value="ATP56673.1"/>
    <property type="molecule type" value="Genomic_DNA"/>
</dbReference>
<evidence type="ECO:0000313" key="4">
    <source>
        <dbReference type="EMBL" id="ATP56673.1"/>
    </source>
</evidence>
<dbReference type="GO" id="GO:0008914">
    <property type="term" value="F:leucyl-tRNA--protein transferase activity"/>
    <property type="evidence" value="ECO:0007669"/>
    <property type="project" value="InterPro"/>
</dbReference>
<dbReference type="SUPFAM" id="SSF55729">
    <property type="entry name" value="Acyl-CoA N-acyltransferases (Nat)"/>
    <property type="match status" value="1"/>
</dbReference>
<dbReference type="OrthoDB" id="9790282at2"/>
<evidence type="ECO:0008006" key="6">
    <source>
        <dbReference type="Google" id="ProtNLM"/>
    </source>
</evidence>